<organism evidence="2 3">
    <name type="scientific">Parabacteroides acidifaciens</name>
    <dbReference type="NCBI Taxonomy" id="2290935"/>
    <lineage>
        <taxon>Bacteria</taxon>
        <taxon>Pseudomonadati</taxon>
        <taxon>Bacteroidota</taxon>
        <taxon>Bacteroidia</taxon>
        <taxon>Bacteroidales</taxon>
        <taxon>Tannerellaceae</taxon>
        <taxon>Parabacteroides</taxon>
    </lineage>
</organism>
<dbReference type="RefSeq" id="WP_115499289.1">
    <property type="nucleotide sequence ID" value="NZ_JACRTI010000016.1"/>
</dbReference>
<dbReference type="EMBL" id="QREV01000016">
    <property type="protein sequence ID" value="RDU49480.1"/>
    <property type="molecule type" value="Genomic_DNA"/>
</dbReference>
<accession>A0A3D8HFF3</accession>
<proteinExistence type="predicted"/>
<keyword evidence="4" id="KW-1185">Reference proteome</keyword>
<dbReference type="Proteomes" id="UP000629596">
    <property type="component" value="Unassembled WGS sequence"/>
</dbReference>
<protein>
    <submittedName>
        <fullName evidence="2">Uncharacterized protein</fullName>
    </submittedName>
</protein>
<gene>
    <name evidence="2" type="ORF">DWU89_08845</name>
    <name evidence="1" type="ORF">H8784_08640</name>
</gene>
<evidence type="ECO:0000313" key="4">
    <source>
        <dbReference type="Proteomes" id="UP000629596"/>
    </source>
</evidence>
<reference evidence="2 3" key="1">
    <citation type="submission" date="2018-07" db="EMBL/GenBank/DDBJ databases">
        <title>Parabacteroides acidifaciens nov. sp., isolated from human feces.</title>
        <authorList>
            <person name="Wang Y.J."/>
        </authorList>
    </citation>
    <scope>NUCLEOTIDE SEQUENCE [LARGE SCALE GENOMIC DNA]</scope>
    <source>
        <strain evidence="2 3">426-9</strain>
    </source>
</reference>
<name>A0A3D8HFF3_9BACT</name>
<reference evidence="1 4" key="2">
    <citation type="submission" date="2020-08" db="EMBL/GenBank/DDBJ databases">
        <title>Genome public.</title>
        <authorList>
            <person name="Liu C."/>
            <person name="Sun Q."/>
        </authorList>
    </citation>
    <scope>NUCLEOTIDE SEQUENCE [LARGE SCALE GENOMIC DNA]</scope>
    <source>
        <strain evidence="1 4">426_9</strain>
    </source>
</reference>
<dbReference type="AlphaFoldDB" id="A0A3D8HFF3"/>
<sequence length="87" mass="9920">MTALELQTSKQSLIESILSIEDAETIEKVKKYVHRICKSGAAKTEDRPGPLVMTDEAFRETVIRSTQEFRNGGKTYTQEEMRKIAEQ</sequence>
<evidence type="ECO:0000313" key="3">
    <source>
        <dbReference type="Proteomes" id="UP000256321"/>
    </source>
</evidence>
<comment type="caution">
    <text evidence="2">The sequence shown here is derived from an EMBL/GenBank/DDBJ whole genome shotgun (WGS) entry which is preliminary data.</text>
</comment>
<evidence type="ECO:0000313" key="2">
    <source>
        <dbReference type="EMBL" id="RDU49480.1"/>
    </source>
</evidence>
<dbReference type="Proteomes" id="UP000256321">
    <property type="component" value="Unassembled WGS sequence"/>
</dbReference>
<evidence type="ECO:0000313" key="1">
    <source>
        <dbReference type="EMBL" id="MBC8601788.1"/>
    </source>
</evidence>
<dbReference type="EMBL" id="JACRTI010000016">
    <property type="protein sequence ID" value="MBC8601788.1"/>
    <property type="molecule type" value="Genomic_DNA"/>
</dbReference>